<keyword evidence="8 11" id="KW-0472">Membrane</keyword>
<dbReference type="GO" id="GO:0006811">
    <property type="term" value="P:monoatomic ion transport"/>
    <property type="evidence" value="ECO:0007669"/>
    <property type="project" value="UniProtKB-KW"/>
</dbReference>
<dbReference type="PANTHER" id="PTHR34001:SF3">
    <property type="entry name" value="BLL7405 PROTEIN"/>
    <property type="match status" value="1"/>
</dbReference>
<keyword evidence="6 11" id="KW-0406">Ion transport</keyword>
<comment type="similarity">
    <text evidence="1 11">Belongs to the alphaproteobacteria porin family.</text>
</comment>
<comment type="caution">
    <text evidence="13">The sequence shown here is derived from an EMBL/GenBank/DDBJ whole genome shotgun (WGS) entry which is preliminary data.</text>
</comment>
<evidence type="ECO:0000256" key="4">
    <source>
        <dbReference type="ARBA" id="ARBA00022692"/>
    </source>
</evidence>
<feature type="region of interest" description="Disordered" evidence="12">
    <location>
        <begin position="208"/>
        <end position="228"/>
    </location>
</feature>
<dbReference type="RefSeq" id="WP_183194081.1">
    <property type="nucleotide sequence ID" value="NZ_JACIFE010000006.1"/>
</dbReference>
<evidence type="ECO:0000256" key="6">
    <source>
        <dbReference type="ARBA" id="ARBA00023065"/>
    </source>
</evidence>
<dbReference type="InterPro" id="IPR003684">
    <property type="entry name" value="Porin_alphabac"/>
</dbReference>
<feature type="signal peptide" evidence="11">
    <location>
        <begin position="1"/>
        <end position="22"/>
    </location>
</feature>
<dbReference type="GO" id="GO:0015288">
    <property type="term" value="F:porin activity"/>
    <property type="evidence" value="ECO:0007669"/>
    <property type="project" value="UniProtKB-KW"/>
</dbReference>
<gene>
    <name evidence="13" type="ORF">GGR08_000843</name>
</gene>
<dbReference type="InterPro" id="IPR051692">
    <property type="entry name" value="OMP-like"/>
</dbReference>
<dbReference type="Pfam" id="PF02530">
    <property type="entry name" value="Porin_2"/>
    <property type="match status" value="1"/>
</dbReference>
<keyword evidence="14" id="KW-1185">Reference proteome</keyword>
<keyword evidence="2 11" id="KW-0813">Transport</keyword>
<comment type="function">
    <text evidence="11">Forms passive diffusion pores that allow small molecular weight hydrophilic materials across the outer membrane.</text>
</comment>
<comment type="domain">
    <text evidence="11">Consists of 16-stranded beta-barrel sheets, with large surface-exposed loops, that form a transmembrane pore at the center of each barrel. The pore is partially ocluded by a peptide loop that folds into the pore lumen.</text>
</comment>
<dbReference type="PANTHER" id="PTHR34001">
    <property type="entry name" value="BLL7405 PROTEIN"/>
    <property type="match status" value="1"/>
</dbReference>
<dbReference type="SUPFAM" id="SSF56925">
    <property type="entry name" value="OMPA-like"/>
    <property type="match status" value="1"/>
</dbReference>
<evidence type="ECO:0000256" key="5">
    <source>
        <dbReference type="ARBA" id="ARBA00022729"/>
    </source>
</evidence>
<feature type="chain" id="PRO_5033098326" description="Porin" evidence="11">
    <location>
        <begin position="23"/>
        <end position="315"/>
    </location>
</feature>
<accession>A0A840DXZ7</accession>
<evidence type="ECO:0000256" key="7">
    <source>
        <dbReference type="ARBA" id="ARBA00023114"/>
    </source>
</evidence>
<dbReference type="Gene3D" id="2.40.160.20">
    <property type="match status" value="1"/>
</dbReference>
<dbReference type="GO" id="GO:0046930">
    <property type="term" value="C:pore complex"/>
    <property type="evidence" value="ECO:0007669"/>
    <property type="project" value="UniProtKB-KW"/>
</dbReference>
<evidence type="ECO:0000313" key="14">
    <source>
        <dbReference type="Proteomes" id="UP000585970"/>
    </source>
</evidence>
<keyword evidence="7 11" id="KW-0626">Porin</keyword>
<dbReference type="Proteomes" id="UP000585970">
    <property type="component" value="Unassembled WGS sequence"/>
</dbReference>
<dbReference type="EMBL" id="JACIFE010000006">
    <property type="protein sequence ID" value="MBB4076543.1"/>
    <property type="molecule type" value="Genomic_DNA"/>
</dbReference>
<sequence length="315" mass="33908">MNIKSLVTTSVIAMISASAAQAADVIVPRETASAVIAAAPSFSWTGFYIGGQVGNFSSKTKVTVSDTDREFSTKDNTPRPSGFMGGIYAGSNVDLGNGLVLGVETDAVWADREESKKFRSFTLTNTQAETFNNALEKAKVNLEGLQRFEAGDKITEMHSYREKWSGATRVRIGFTTFDRIMPYVAGGIAYAQVQGIQSVSGSRLNVMPSGSNNANNAGDAGDAGDAGNTVSQKMSIQRNLNNGNNINLTGGTWANDTKTMVGFTVGGGVDFAMTDNILLRAEYRYSDFGKKKFADDAHEFEYKTNDFRVGVAYKF</sequence>
<keyword evidence="5 11" id="KW-0732">Signal</keyword>
<dbReference type="AlphaFoldDB" id="A0A840DXZ7"/>
<name>A0A840DXZ7_9HYPH</name>
<organism evidence="13 14">
    <name type="scientific">Bartonella fuyuanensis</name>
    <dbReference type="NCBI Taxonomy" id="1460968"/>
    <lineage>
        <taxon>Bacteria</taxon>
        <taxon>Pseudomonadati</taxon>
        <taxon>Pseudomonadota</taxon>
        <taxon>Alphaproteobacteria</taxon>
        <taxon>Hyphomicrobiales</taxon>
        <taxon>Bartonellaceae</taxon>
        <taxon>Bartonella</taxon>
    </lineage>
</organism>
<protein>
    <recommendedName>
        <fullName evidence="11">Porin</fullName>
    </recommendedName>
</protein>
<dbReference type="GO" id="GO:0009279">
    <property type="term" value="C:cell outer membrane"/>
    <property type="evidence" value="ECO:0007669"/>
    <property type="project" value="UniProtKB-SubCell"/>
</dbReference>
<evidence type="ECO:0000256" key="8">
    <source>
        <dbReference type="ARBA" id="ARBA00023136"/>
    </source>
</evidence>
<comment type="similarity">
    <text evidence="10">Belongs to the Omp25/RopB family.</text>
</comment>
<proteinExistence type="inferred from homology"/>
<feature type="compositionally biased region" description="Low complexity" evidence="12">
    <location>
        <begin position="209"/>
        <end position="228"/>
    </location>
</feature>
<evidence type="ECO:0000256" key="1">
    <source>
        <dbReference type="ARBA" id="ARBA00009521"/>
    </source>
</evidence>
<evidence type="ECO:0000256" key="12">
    <source>
        <dbReference type="SAM" id="MobiDB-lite"/>
    </source>
</evidence>
<evidence type="ECO:0000313" key="13">
    <source>
        <dbReference type="EMBL" id="MBB4076543.1"/>
    </source>
</evidence>
<dbReference type="InterPro" id="IPR011250">
    <property type="entry name" value="OMP/PagP_B-barrel"/>
</dbReference>
<reference evidence="13 14" key="1">
    <citation type="submission" date="2020-08" db="EMBL/GenBank/DDBJ databases">
        <title>Genomic Encyclopedia of Type Strains, Phase IV (KMG-IV): sequencing the most valuable type-strain genomes for metagenomic binning, comparative biology and taxonomic classification.</title>
        <authorList>
            <person name="Goeker M."/>
        </authorList>
    </citation>
    <scope>NUCLEOTIDE SEQUENCE [LARGE SCALE GENOMIC DNA]</scope>
    <source>
        <strain evidence="13 14">DSM 100694</strain>
    </source>
</reference>
<evidence type="ECO:0000256" key="11">
    <source>
        <dbReference type="RuleBase" id="RU364005"/>
    </source>
</evidence>
<keyword evidence="3 11" id="KW-1134">Transmembrane beta strand</keyword>
<evidence type="ECO:0000256" key="9">
    <source>
        <dbReference type="ARBA" id="ARBA00023237"/>
    </source>
</evidence>
<keyword evidence="4 11" id="KW-0812">Transmembrane</keyword>
<evidence type="ECO:0000256" key="10">
    <source>
        <dbReference type="ARBA" id="ARBA00038306"/>
    </source>
</evidence>
<evidence type="ECO:0000256" key="2">
    <source>
        <dbReference type="ARBA" id="ARBA00022448"/>
    </source>
</evidence>
<keyword evidence="9 11" id="KW-0998">Cell outer membrane</keyword>
<comment type="subcellular location">
    <subcellularLocation>
        <location evidence="11">Cell outer membrane</location>
        <topology evidence="11">Multi-pass membrane protein</topology>
    </subcellularLocation>
</comment>
<evidence type="ECO:0000256" key="3">
    <source>
        <dbReference type="ARBA" id="ARBA00022452"/>
    </source>
</evidence>